<evidence type="ECO:0000313" key="3">
    <source>
        <dbReference type="EMBL" id="TEB36559.1"/>
    </source>
</evidence>
<dbReference type="SUPFAM" id="SSF46565">
    <property type="entry name" value="Chaperone J-domain"/>
    <property type="match status" value="1"/>
</dbReference>
<organism evidence="3 4">
    <name type="scientific">Coprinellus micaceus</name>
    <name type="common">Glistening ink-cap mushroom</name>
    <name type="synonym">Coprinus micaceus</name>
    <dbReference type="NCBI Taxonomy" id="71717"/>
    <lineage>
        <taxon>Eukaryota</taxon>
        <taxon>Fungi</taxon>
        <taxon>Dikarya</taxon>
        <taxon>Basidiomycota</taxon>
        <taxon>Agaricomycotina</taxon>
        <taxon>Agaricomycetes</taxon>
        <taxon>Agaricomycetidae</taxon>
        <taxon>Agaricales</taxon>
        <taxon>Agaricineae</taxon>
        <taxon>Psathyrellaceae</taxon>
        <taxon>Coprinellus</taxon>
    </lineage>
</organism>
<dbReference type="SMART" id="SM00271">
    <property type="entry name" value="DnaJ"/>
    <property type="match status" value="1"/>
</dbReference>
<feature type="compositionally biased region" description="Basic and acidic residues" evidence="1">
    <location>
        <begin position="191"/>
        <end position="206"/>
    </location>
</feature>
<dbReference type="InterPro" id="IPR018253">
    <property type="entry name" value="DnaJ_domain_CS"/>
</dbReference>
<comment type="caution">
    <text evidence="3">The sequence shown here is derived from an EMBL/GenBank/DDBJ whole genome shotgun (WGS) entry which is preliminary data.</text>
</comment>
<dbReference type="GO" id="GO:0005829">
    <property type="term" value="C:cytosol"/>
    <property type="evidence" value="ECO:0007669"/>
    <property type="project" value="TreeGrafter"/>
</dbReference>
<dbReference type="InterPro" id="IPR052814">
    <property type="entry name" value="Peroxisomal_DnaJ"/>
</dbReference>
<feature type="domain" description="J" evidence="2">
    <location>
        <begin position="7"/>
        <end position="71"/>
    </location>
</feature>
<dbReference type="InterPro" id="IPR026894">
    <property type="entry name" value="DnaJ_X"/>
</dbReference>
<feature type="region of interest" description="Disordered" evidence="1">
    <location>
        <begin position="119"/>
        <end position="206"/>
    </location>
</feature>
<feature type="compositionally biased region" description="Basic and acidic residues" evidence="1">
    <location>
        <begin position="127"/>
        <end position="140"/>
    </location>
</feature>
<dbReference type="InterPro" id="IPR001623">
    <property type="entry name" value="DnaJ_domain"/>
</dbReference>
<dbReference type="PANTHER" id="PTHR45006:SF1">
    <property type="entry name" value="DNAJ-LIKE PROTEIN 1"/>
    <property type="match status" value="1"/>
</dbReference>
<dbReference type="PROSITE" id="PS50076">
    <property type="entry name" value="DNAJ_2"/>
    <property type="match status" value="1"/>
</dbReference>
<dbReference type="InterPro" id="IPR036869">
    <property type="entry name" value="J_dom_sf"/>
</dbReference>
<feature type="non-terminal residue" evidence="3">
    <location>
        <position position="434"/>
    </location>
</feature>
<dbReference type="OrthoDB" id="552049at2759"/>
<dbReference type="AlphaFoldDB" id="A0A4Y7TSM9"/>
<dbReference type="Pfam" id="PF00226">
    <property type="entry name" value="DnaJ"/>
    <property type="match status" value="1"/>
</dbReference>
<dbReference type="CDD" id="cd06257">
    <property type="entry name" value="DnaJ"/>
    <property type="match status" value="1"/>
</dbReference>
<protein>
    <submittedName>
        <fullName evidence="3">DnaJ-domain-containing protein</fullName>
    </submittedName>
</protein>
<dbReference type="PROSITE" id="PS00636">
    <property type="entry name" value="DNAJ_1"/>
    <property type="match status" value="1"/>
</dbReference>
<reference evidence="3 4" key="1">
    <citation type="journal article" date="2019" name="Nat. Ecol. Evol.">
        <title>Megaphylogeny resolves global patterns of mushroom evolution.</title>
        <authorList>
            <person name="Varga T."/>
            <person name="Krizsan K."/>
            <person name="Foldi C."/>
            <person name="Dima B."/>
            <person name="Sanchez-Garcia M."/>
            <person name="Sanchez-Ramirez S."/>
            <person name="Szollosi G.J."/>
            <person name="Szarkandi J.G."/>
            <person name="Papp V."/>
            <person name="Albert L."/>
            <person name="Andreopoulos W."/>
            <person name="Angelini C."/>
            <person name="Antonin V."/>
            <person name="Barry K.W."/>
            <person name="Bougher N.L."/>
            <person name="Buchanan P."/>
            <person name="Buyck B."/>
            <person name="Bense V."/>
            <person name="Catcheside P."/>
            <person name="Chovatia M."/>
            <person name="Cooper J."/>
            <person name="Damon W."/>
            <person name="Desjardin D."/>
            <person name="Finy P."/>
            <person name="Geml J."/>
            <person name="Haridas S."/>
            <person name="Hughes K."/>
            <person name="Justo A."/>
            <person name="Karasinski D."/>
            <person name="Kautmanova I."/>
            <person name="Kiss B."/>
            <person name="Kocsube S."/>
            <person name="Kotiranta H."/>
            <person name="LaButti K.M."/>
            <person name="Lechner B.E."/>
            <person name="Liimatainen K."/>
            <person name="Lipzen A."/>
            <person name="Lukacs Z."/>
            <person name="Mihaltcheva S."/>
            <person name="Morgado L.N."/>
            <person name="Niskanen T."/>
            <person name="Noordeloos M.E."/>
            <person name="Ohm R.A."/>
            <person name="Ortiz-Santana B."/>
            <person name="Ovrebo C."/>
            <person name="Racz N."/>
            <person name="Riley R."/>
            <person name="Savchenko A."/>
            <person name="Shiryaev A."/>
            <person name="Soop K."/>
            <person name="Spirin V."/>
            <person name="Szebenyi C."/>
            <person name="Tomsovsky M."/>
            <person name="Tulloss R.E."/>
            <person name="Uehling J."/>
            <person name="Grigoriev I.V."/>
            <person name="Vagvolgyi C."/>
            <person name="Papp T."/>
            <person name="Martin F.M."/>
            <person name="Miettinen O."/>
            <person name="Hibbett D.S."/>
            <person name="Nagy L.G."/>
        </authorList>
    </citation>
    <scope>NUCLEOTIDE SEQUENCE [LARGE SCALE GENOMIC DNA]</scope>
    <source>
        <strain evidence="3 4">FP101781</strain>
    </source>
</reference>
<dbReference type="GO" id="GO:0016558">
    <property type="term" value="P:protein import into peroxisome matrix"/>
    <property type="evidence" value="ECO:0007669"/>
    <property type="project" value="TreeGrafter"/>
</dbReference>
<dbReference type="STRING" id="71717.A0A4Y7TSM9"/>
<feature type="compositionally biased region" description="Basic and acidic residues" evidence="1">
    <location>
        <begin position="415"/>
        <end position="424"/>
    </location>
</feature>
<keyword evidence="4" id="KW-1185">Reference proteome</keyword>
<feature type="region of interest" description="Disordered" evidence="1">
    <location>
        <begin position="409"/>
        <end position="434"/>
    </location>
</feature>
<dbReference type="Pfam" id="PF14308">
    <property type="entry name" value="DnaJ-X"/>
    <property type="match status" value="1"/>
</dbReference>
<dbReference type="PRINTS" id="PR00625">
    <property type="entry name" value="JDOMAIN"/>
</dbReference>
<gene>
    <name evidence="3" type="ORF">FA13DRAFT_1574752</name>
</gene>
<evidence type="ECO:0000259" key="2">
    <source>
        <dbReference type="PROSITE" id="PS50076"/>
    </source>
</evidence>
<name>A0A4Y7TSM9_COPMI</name>
<feature type="compositionally biased region" description="Low complexity" evidence="1">
    <location>
        <begin position="155"/>
        <end position="190"/>
    </location>
</feature>
<proteinExistence type="predicted"/>
<evidence type="ECO:0000256" key="1">
    <source>
        <dbReference type="SAM" id="MobiDB-lite"/>
    </source>
</evidence>
<dbReference type="Gene3D" id="1.10.287.110">
    <property type="entry name" value="DnaJ domain"/>
    <property type="match status" value="1"/>
</dbReference>
<evidence type="ECO:0000313" key="4">
    <source>
        <dbReference type="Proteomes" id="UP000298030"/>
    </source>
</evidence>
<accession>A0A4Y7TSM9</accession>
<dbReference type="Proteomes" id="UP000298030">
    <property type="component" value="Unassembled WGS sequence"/>
</dbReference>
<dbReference type="EMBL" id="QPFP01000005">
    <property type="protein sequence ID" value="TEB36559.1"/>
    <property type="molecule type" value="Genomic_DNA"/>
</dbReference>
<feature type="compositionally biased region" description="Polar residues" evidence="1">
    <location>
        <begin position="141"/>
        <end position="151"/>
    </location>
</feature>
<sequence>MAPVETEYYELLGVPVDADDTALKKAYRKQAMKYHPDKNPSPEAEEKFKEISKAYSVLSDSNLRVVYDKNGKGMVDKEGNVTIDDAAGFFANVFGGERFVDYIGEITIMKDMTSAATTMMTEEEKAELEKQLNPNREDSPKNITENATPTEKSAGDAAPTGSTASTSPSKAPSVSVASPSTGATSHAAAIAEEREKERLRQKEARDKLREQDLERRRAMEERVAQLTTKMIERLRPFVEAKQPGGKDDPETQAFEKRIGLEAEDLKLESFGVELLHTIGSVYMMKASSFLKSRKFLGIPGFFSNLKEKGTYAKDLWGVIGSALDVRKVMVAMEKAQIRGDVPEEELRALEMDVTGKILLASWRGARLEVVTVLREVCDNVLKEPGQPDPVLYHRAKAMLLVGAIFKSTQPDESDAERRELERMVAEAAKPKKKE</sequence>
<dbReference type="PANTHER" id="PTHR45006">
    <property type="entry name" value="DNAJ-LIKE PROTEIN 1"/>
    <property type="match status" value="1"/>
</dbReference>